<keyword evidence="3" id="KW-1003">Cell membrane</keyword>
<evidence type="ECO:0000256" key="5">
    <source>
        <dbReference type="ARBA" id="ARBA00022989"/>
    </source>
</evidence>
<keyword evidence="2" id="KW-0813">Transport</keyword>
<evidence type="ECO:0000313" key="8">
    <source>
        <dbReference type="EMBL" id="WFE88542.1"/>
    </source>
</evidence>
<dbReference type="RefSeq" id="WP_265681002.1">
    <property type="nucleotide sequence ID" value="NZ_CP120863.1"/>
</dbReference>
<evidence type="ECO:0000256" key="3">
    <source>
        <dbReference type="ARBA" id="ARBA00022475"/>
    </source>
</evidence>
<feature type="transmembrane region" description="Helical" evidence="7">
    <location>
        <begin position="285"/>
        <end position="314"/>
    </location>
</feature>
<evidence type="ECO:0000256" key="1">
    <source>
        <dbReference type="ARBA" id="ARBA00004651"/>
    </source>
</evidence>
<feature type="transmembrane region" description="Helical" evidence="7">
    <location>
        <begin position="145"/>
        <end position="173"/>
    </location>
</feature>
<dbReference type="Gene3D" id="1.20.1250.20">
    <property type="entry name" value="MFS general substrate transporter like domains"/>
    <property type="match status" value="1"/>
</dbReference>
<feature type="transmembrane region" description="Helical" evidence="7">
    <location>
        <begin position="76"/>
        <end position="97"/>
    </location>
</feature>
<keyword evidence="5 7" id="KW-1133">Transmembrane helix</keyword>
<proteinExistence type="predicted"/>
<dbReference type="Proteomes" id="UP001209803">
    <property type="component" value="Chromosome"/>
</dbReference>
<sequence length="393" mass="42602">MLVRDRAFFASMFLTVLADQILLFLVPLVIFQITGNVAWSGLAFFFETLPRYLTFPFAGILCDRYSPIMLLRVSRVLRALVCLIGITGQLVFGGVWWLIALSAIVGVLTTQGLLALEMVLVGAFKDQRFEKVASYSQLASQMGVVLGPLTAAYLMVLWPWETVVILATGLFVLSDAVFRLWPGQLRLADPPAPLEKRHPVADLKHAFVLIWQLPDLLRAIFQAAGVNLIIGATLATAAAMMTGFFDRSEQEYAWLQVGGALATLAVLTLTAHIHFGLNTLGRTAYALICLGAVLTGLGAHPLVYALGFLLIAGFDKMFNIYVRTLRKEIIPPSEFGKTTGAIICLNNLSQPLAGLMVAVFASGDDARAVLLGLAAAMALIGLGTFRHKIKASH</sequence>
<organism evidence="8 9">
    <name type="scientific">Roseibium porphyridii</name>
    <dbReference type="NCBI Taxonomy" id="2866279"/>
    <lineage>
        <taxon>Bacteria</taxon>
        <taxon>Pseudomonadati</taxon>
        <taxon>Pseudomonadota</taxon>
        <taxon>Alphaproteobacteria</taxon>
        <taxon>Hyphomicrobiales</taxon>
        <taxon>Stappiaceae</taxon>
        <taxon>Roseibium</taxon>
    </lineage>
</organism>
<dbReference type="InterPro" id="IPR011701">
    <property type="entry name" value="MFS"/>
</dbReference>
<reference evidence="8 9" key="1">
    <citation type="submission" date="2023-03" db="EMBL/GenBank/DDBJ databases">
        <title>Roseibium porphyridii sp. nov. and Roseibium rhodosorbium sp. nov. isolated from marine algae, Porphyridium cruentum and Rhodosorus marinus, respectively.</title>
        <authorList>
            <person name="Lee M.W."/>
            <person name="Choi B.J."/>
            <person name="Lee J.K."/>
            <person name="Choi D.G."/>
            <person name="Baek J.H."/>
            <person name="Bayburt H."/>
            <person name="Kim J.M."/>
            <person name="Han D.M."/>
            <person name="Kim K.H."/>
            <person name="Jeon C.O."/>
        </authorList>
    </citation>
    <scope>NUCLEOTIDE SEQUENCE [LARGE SCALE GENOMIC DNA]</scope>
    <source>
        <strain evidence="8 9">KMA01</strain>
    </source>
</reference>
<evidence type="ECO:0000256" key="7">
    <source>
        <dbReference type="SAM" id="Phobius"/>
    </source>
</evidence>
<evidence type="ECO:0000256" key="2">
    <source>
        <dbReference type="ARBA" id="ARBA00022448"/>
    </source>
</evidence>
<keyword evidence="9" id="KW-1185">Reference proteome</keyword>
<feature type="transmembrane region" description="Helical" evidence="7">
    <location>
        <begin position="219"/>
        <end position="240"/>
    </location>
</feature>
<feature type="transmembrane region" description="Helical" evidence="7">
    <location>
        <begin position="366"/>
        <end position="385"/>
    </location>
</feature>
<dbReference type="PANTHER" id="PTHR23513">
    <property type="entry name" value="INTEGRAL MEMBRANE EFFLUX PROTEIN-RELATED"/>
    <property type="match status" value="1"/>
</dbReference>
<keyword evidence="6 7" id="KW-0472">Membrane</keyword>
<dbReference type="Pfam" id="PF07690">
    <property type="entry name" value="MFS_1"/>
    <property type="match status" value="1"/>
</dbReference>
<dbReference type="SUPFAM" id="SSF103473">
    <property type="entry name" value="MFS general substrate transporter"/>
    <property type="match status" value="1"/>
</dbReference>
<dbReference type="EMBL" id="CP120863">
    <property type="protein sequence ID" value="WFE88542.1"/>
    <property type="molecule type" value="Genomic_DNA"/>
</dbReference>
<gene>
    <name evidence="8" type="ORF">K1718_20590</name>
</gene>
<accession>A0ABY8EZF2</accession>
<evidence type="ECO:0000256" key="4">
    <source>
        <dbReference type="ARBA" id="ARBA00022692"/>
    </source>
</evidence>
<evidence type="ECO:0000313" key="9">
    <source>
        <dbReference type="Proteomes" id="UP001209803"/>
    </source>
</evidence>
<comment type="subcellular location">
    <subcellularLocation>
        <location evidence="1">Cell membrane</location>
        <topology evidence="1">Multi-pass membrane protein</topology>
    </subcellularLocation>
</comment>
<feature type="transmembrane region" description="Helical" evidence="7">
    <location>
        <begin position="252"/>
        <end position="273"/>
    </location>
</feature>
<protein>
    <submittedName>
        <fullName evidence="8">MFS transporter</fullName>
    </submittedName>
</protein>
<dbReference type="PANTHER" id="PTHR23513:SF9">
    <property type="entry name" value="ENTEROBACTIN EXPORTER ENTS"/>
    <property type="match status" value="1"/>
</dbReference>
<feature type="transmembrane region" description="Helical" evidence="7">
    <location>
        <begin position="103"/>
        <end position="124"/>
    </location>
</feature>
<dbReference type="InterPro" id="IPR036259">
    <property type="entry name" value="MFS_trans_sf"/>
</dbReference>
<keyword evidence="4 7" id="KW-0812">Transmembrane</keyword>
<name>A0ABY8EZF2_9HYPH</name>
<evidence type="ECO:0000256" key="6">
    <source>
        <dbReference type="ARBA" id="ARBA00023136"/>
    </source>
</evidence>